<dbReference type="EMBL" id="CAMXCT030002668">
    <property type="protein sequence ID" value="CAL4787017.1"/>
    <property type="molecule type" value="Genomic_DNA"/>
</dbReference>
<reference evidence="3" key="2">
    <citation type="submission" date="2024-04" db="EMBL/GenBank/DDBJ databases">
        <authorList>
            <person name="Chen Y."/>
            <person name="Shah S."/>
            <person name="Dougan E. K."/>
            <person name="Thang M."/>
            <person name="Chan C."/>
        </authorList>
    </citation>
    <scope>NUCLEOTIDE SEQUENCE [LARGE SCALE GENOMIC DNA]</scope>
</reference>
<accession>A0A9P1CXY8</accession>
<evidence type="ECO:0000313" key="4">
    <source>
        <dbReference type="EMBL" id="CAL4787017.1"/>
    </source>
</evidence>
<dbReference type="Gene3D" id="2.130.10.30">
    <property type="entry name" value="Regulator of chromosome condensation 1/beta-lactamase-inhibitor protein II"/>
    <property type="match status" value="3"/>
</dbReference>
<feature type="chain" id="PRO_5043270857" evidence="1">
    <location>
        <begin position="21"/>
        <end position="444"/>
    </location>
</feature>
<organism evidence="2">
    <name type="scientific">Cladocopium goreaui</name>
    <dbReference type="NCBI Taxonomy" id="2562237"/>
    <lineage>
        <taxon>Eukaryota</taxon>
        <taxon>Sar</taxon>
        <taxon>Alveolata</taxon>
        <taxon>Dinophyceae</taxon>
        <taxon>Suessiales</taxon>
        <taxon>Symbiodiniaceae</taxon>
        <taxon>Cladocopium</taxon>
    </lineage>
</organism>
<dbReference type="Pfam" id="PF13540">
    <property type="entry name" value="RCC1_2"/>
    <property type="match status" value="1"/>
</dbReference>
<protein>
    <submittedName>
        <fullName evidence="4">Regulator of chromosome condensation (RCC1) repeat family protein</fullName>
    </submittedName>
</protein>
<keyword evidence="5" id="KW-1185">Reference proteome</keyword>
<feature type="signal peptide" evidence="1">
    <location>
        <begin position="1"/>
        <end position="20"/>
    </location>
</feature>
<gene>
    <name evidence="2" type="ORF">C1SCF055_LOCUS25882</name>
</gene>
<evidence type="ECO:0000313" key="5">
    <source>
        <dbReference type="Proteomes" id="UP001152797"/>
    </source>
</evidence>
<proteinExistence type="predicted"/>
<dbReference type="Proteomes" id="UP001152797">
    <property type="component" value="Unassembled WGS sequence"/>
</dbReference>
<dbReference type="InterPro" id="IPR009091">
    <property type="entry name" value="RCC1/BLIP-II"/>
</dbReference>
<reference evidence="2" key="1">
    <citation type="submission" date="2022-10" db="EMBL/GenBank/DDBJ databases">
        <authorList>
            <person name="Chen Y."/>
            <person name="Dougan E. K."/>
            <person name="Chan C."/>
            <person name="Rhodes N."/>
            <person name="Thang M."/>
        </authorList>
    </citation>
    <scope>NUCLEOTIDE SEQUENCE</scope>
</reference>
<dbReference type="OrthoDB" id="408734at2759"/>
<dbReference type="EMBL" id="CAMXCT010002668">
    <property type="protein sequence ID" value="CAI3999705.1"/>
    <property type="molecule type" value="Genomic_DNA"/>
</dbReference>
<evidence type="ECO:0000256" key="1">
    <source>
        <dbReference type="SAM" id="SignalP"/>
    </source>
</evidence>
<dbReference type="SUPFAM" id="SSF50985">
    <property type="entry name" value="RCC1/BLIP-II"/>
    <property type="match status" value="1"/>
</dbReference>
<dbReference type="EMBL" id="CAMXCT020002668">
    <property type="protein sequence ID" value="CAL1153080.1"/>
    <property type="molecule type" value="Genomic_DNA"/>
</dbReference>
<name>A0A9P1CXY8_9DINO</name>
<sequence>MAAMVMALWVAFSFPLLACGHLVPQEVRSVAYGVSVLTTSGSVRGWYGGDTTDVASDLEYDVINITNNEYTFGALKSDGSAVFWGTSGWAAIPGDAEKAKLTSGCSKIVGGYRSFAVLKDDGTVVWFGNLFYHSSFAGVEFADVESSLTNVVDLFATLDAYAALKPDGSIVTWGVDSRGQDTTFQGDQSADLSLGVSTMAATDYAFAALLTTGKVICWGNSQYGGTIPADIVSALSADVVSVTVLDSTETTYRQHFIATKSDGTTVLWGGYWDRYIGKIYSNFKSVAITNYVVAVLFTDGTVETQGNSAYGGDASTVYATELVTDANVESIRVTGSALAALKSDGSVFAWGHSSAGGDTTAVASQLTSGVSSLYSHRFSFSVLKTDGSVVAWGYDGRGNGVGTADVSSGVVAVHSVLLNMHEHGAMYAVKSVSRWCFKPFPNHF</sequence>
<keyword evidence="1" id="KW-0732">Signal</keyword>
<evidence type="ECO:0000313" key="2">
    <source>
        <dbReference type="EMBL" id="CAI3999705.1"/>
    </source>
</evidence>
<comment type="caution">
    <text evidence="2">The sequence shown here is derived from an EMBL/GenBank/DDBJ whole genome shotgun (WGS) entry which is preliminary data.</text>
</comment>
<evidence type="ECO:0000313" key="3">
    <source>
        <dbReference type="EMBL" id="CAL1153080.1"/>
    </source>
</evidence>
<dbReference type="AlphaFoldDB" id="A0A9P1CXY8"/>